<feature type="compositionally biased region" description="Basic and acidic residues" evidence="1">
    <location>
        <begin position="68"/>
        <end position="77"/>
    </location>
</feature>
<proteinExistence type="predicted"/>
<reference evidence="3" key="1">
    <citation type="submission" date="2019-03" db="EMBL/GenBank/DDBJ databases">
        <title>Single cell metagenomics reveals metabolic interactions within the superorganism composed of flagellate Streblomastix strix and complex community of Bacteroidetes bacteria on its surface.</title>
        <authorList>
            <person name="Treitli S.C."/>
            <person name="Kolisko M."/>
            <person name="Husnik F."/>
            <person name="Keeling P."/>
            <person name="Hampl V."/>
        </authorList>
    </citation>
    <scope>NUCLEOTIDE SEQUENCE</scope>
    <source>
        <strain evidence="3">STM</strain>
    </source>
</reference>
<feature type="region of interest" description="Disordered" evidence="1">
    <location>
        <begin position="37"/>
        <end position="84"/>
    </location>
</feature>
<dbReference type="EMBL" id="SNRY01000630">
    <property type="protein sequence ID" value="KAA6338277.1"/>
    <property type="molecule type" value="Genomic_DNA"/>
</dbReference>
<organism evidence="3">
    <name type="scientific">termite gut metagenome</name>
    <dbReference type="NCBI Taxonomy" id="433724"/>
    <lineage>
        <taxon>unclassified sequences</taxon>
        <taxon>metagenomes</taxon>
        <taxon>organismal metagenomes</taxon>
    </lineage>
</organism>
<accession>A0A5J4RWG9</accession>
<comment type="caution">
    <text evidence="3">The sequence shown here is derived from an EMBL/GenBank/DDBJ whole genome shotgun (WGS) entry which is preliminary data.</text>
</comment>
<feature type="compositionally biased region" description="Acidic residues" evidence="1">
    <location>
        <begin position="39"/>
        <end position="48"/>
    </location>
</feature>
<feature type="compositionally biased region" description="Polar residues" evidence="1">
    <location>
        <begin position="51"/>
        <end position="61"/>
    </location>
</feature>
<sequence>MEKKLTKDGKEKFTDFPIEDYFGIPSKAVNTEKNVQSVDLEEQAESDVPENPTTTTLTPQISMPGREPSNHVTDKPIKKTVKTV</sequence>
<evidence type="ECO:0000313" key="2">
    <source>
        <dbReference type="EMBL" id="KAA6338268.1"/>
    </source>
</evidence>
<evidence type="ECO:0000313" key="3">
    <source>
        <dbReference type="EMBL" id="KAA6338277.1"/>
    </source>
</evidence>
<gene>
    <name evidence="2" type="ORF">EZS27_013704</name>
    <name evidence="3" type="ORF">EZS27_013713</name>
</gene>
<dbReference type="EMBL" id="SNRY01000630">
    <property type="protein sequence ID" value="KAA6338268.1"/>
    <property type="molecule type" value="Genomic_DNA"/>
</dbReference>
<protein>
    <submittedName>
        <fullName evidence="3">Uncharacterized protein</fullName>
    </submittedName>
</protein>
<dbReference type="AlphaFoldDB" id="A0A5J4RWG9"/>
<name>A0A5J4RWG9_9ZZZZ</name>
<evidence type="ECO:0000256" key="1">
    <source>
        <dbReference type="SAM" id="MobiDB-lite"/>
    </source>
</evidence>